<dbReference type="Pfam" id="PF12609">
    <property type="entry name" value="DUF3774"/>
    <property type="match status" value="1"/>
</dbReference>
<dbReference type="EMBL" id="LR721774">
    <property type="protein sequence ID" value="VVV46819.1"/>
    <property type="molecule type" value="Genomic_DNA"/>
</dbReference>
<organism evidence="2">
    <name type="scientific">Nymphaea colorata</name>
    <name type="common">pocket water lily</name>
    <dbReference type="NCBI Taxonomy" id="210225"/>
    <lineage>
        <taxon>Eukaryota</taxon>
        <taxon>Viridiplantae</taxon>
        <taxon>Streptophyta</taxon>
        <taxon>Embryophyta</taxon>
        <taxon>Tracheophyta</taxon>
        <taxon>Spermatophyta</taxon>
        <taxon>Magnoliopsida</taxon>
        <taxon>Nymphaeales</taxon>
        <taxon>Nymphaeaceae</taxon>
        <taxon>Nymphaea</taxon>
    </lineage>
</organism>
<evidence type="ECO:0000256" key="1">
    <source>
        <dbReference type="SAM" id="MobiDB-lite"/>
    </source>
</evidence>
<feature type="compositionally biased region" description="Basic and acidic residues" evidence="1">
    <location>
        <begin position="66"/>
        <end position="75"/>
    </location>
</feature>
<proteinExistence type="predicted"/>
<reference evidence="2" key="1">
    <citation type="submission" date="2019-09" db="EMBL/GenBank/DDBJ databases">
        <authorList>
            <person name="Zhang L."/>
        </authorList>
    </citation>
    <scope>NUCLEOTIDE SEQUENCE</scope>
</reference>
<name>A0A5K0VZL8_9MAGN</name>
<dbReference type="AlphaFoldDB" id="A0A5K0VZL8"/>
<dbReference type="InterPro" id="IPR022251">
    <property type="entry name" value="DUF3774_wound-induced"/>
</dbReference>
<protein>
    <submittedName>
        <fullName evidence="2">Uncharacterized protein</fullName>
    </submittedName>
</protein>
<sequence length="92" mass="9988">MSYRNRGIMTAGIASPVDALQDQGTLFHSVMADLGQNVRRNSGSALQLQGLPSFPVSSSPSPSPTRKMDEERSDQAEASLRMVMYLSCWGPN</sequence>
<gene>
    <name evidence="2" type="ORF">NYM_LOCUS2429</name>
</gene>
<feature type="region of interest" description="Disordered" evidence="1">
    <location>
        <begin position="42"/>
        <end position="76"/>
    </location>
</feature>
<accession>A0A5K0VZL8</accession>
<dbReference type="Gramene" id="NC1G0136120.1">
    <property type="protein sequence ID" value="NC1G0136120.1:cds"/>
    <property type="gene ID" value="NC1G0136120"/>
</dbReference>
<evidence type="ECO:0000313" key="2">
    <source>
        <dbReference type="EMBL" id="VVV46819.1"/>
    </source>
</evidence>
<dbReference type="PANTHER" id="PTHR33090">
    <property type="entry name" value="DUF3774 DOMAIN PROTEIN-RELATED"/>
    <property type="match status" value="1"/>
</dbReference>